<keyword evidence="2" id="KW-1185">Reference proteome</keyword>
<dbReference type="STRING" id="1121429.SAMN02745133_02405"/>
<name>A0A1M5AWP1_9FIRM</name>
<organism evidence="1 2">
    <name type="scientific">Desulforamulus putei DSM 12395</name>
    <dbReference type="NCBI Taxonomy" id="1121429"/>
    <lineage>
        <taxon>Bacteria</taxon>
        <taxon>Bacillati</taxon>
        <taxon>Bacillota</taxon>
        <taxon>Clostridia</taxon>
        <taxon>Eubacteriales</taxon>
        <taxon>Peptococcaceae</taxon>
        <taxon>Desulforamulus</taxon>
    </lineage>
</organism>
<dbReference type="OrthoDB" id="1806134at2"/>
<dbReference type="RefSeq" id="WP_073239628.1">
    <property type="nucleotide sequence ID" value="NZ_FQUY01000019.1"/>
</dbReference>
<dbReference type="Proteomes" id="UP000184148">
    <property type="component" value="Unassembled WGS sequence"/>
</dbReference>
<protein>
    <submittedName>
        <fullName evidence="1">Uncharacterized protein</fullName>
    </submittedName>
</protein>
<dbReference type="EMBL" id="FQUY01000019">
    <property type="protein sequence ID" value="SHF34635.1"/>
    <property type="molecule type" value="Genomic_DNA"/>
</dbReference>
<dbReference type="AlphaFoldDB" id="A0A1M5AWP1"/>
<gene>
    <name evidence="1" type="ORF">SAMN02745133_02405</name>
</gene>
<accession>A0A1M5AWP1</accession>
<evidence type="ECO:0000313" key="2">
    <source>
        <dbReference type="Proteomes" id="UP000184148"/>
    </source>
</evidence>
<reference evidence="2" key="1">
    <citation type="submission" date="2016-11" db="EMBL/GenBank/DDBJ databases">
        <authorList>
            <person name="Varghese N."/>
            <person name="Submissions S."/>
        </authorList>
    </citation>
    <scope>NUCLEOTIDE SEQUENCE [LARGE SCALE GENOMIC DNA]</scope>
    <source>
        <strain evidence="2">DSM 12395</strain>
    </source>
</reference>
<sequence length="168" mass="19283">MVKQVVFPEFLGESEIAVVIIIPSLKEDMGDLYERFHSGEEIDYWFSWDLVVTNTAEYLVVLEIDWDRGEGLIVAFTPEMWEFINLIAQKQNLVILGDWGALEEGASLAFEEEGEYRPYALLIRDVHTGLEKLYDHVKELVSVNREVEELAKLQLILEGTGSQSTTYH</sequence>
<proteinExistence type="predicted"/>
<evidence type="ECO:0000313" key="1">
    <source>
        <dbReference type="EMBL" id="SHF34635.1"/>
    </source>
</evidence>